<feature type="transmembrane region" description="Helical" evidence="6">
    <location>
        <begin position="82"/>
        <end position="100"/>
    </location>
</feature>
<sequence length="237" mass="24789">MQLFKLGAPVHIGLTIPHILLVATTATGRSPTTSLTLLAFTKCFPIGILAIETAPRSAALGVGLALSMLGDLFLALGPTSLFGQGLGAFLLAHIAYIKAFQESHPPFSVRAFGAFALVAGSMLRVLLPAVPRNLTIPVTIYTSVLAGMTWRGFARMQQIHQALTKVKAAGSSSSLAAAIASAEIAYSKAKWAFAGGVLFILSDFALAYDQFVDSFAGAHLFVMISYYVAQIAIAGSA</sequence>
<feature type="transmembrane region" description="Helical" evidence="6">
    <location>
        <begin position="7"/>
        <end position="26"/>
    </location>
</feature>
<protein>
    <recommendedName>
        <fullName evidence="9">YhhN-like protein</fullName>
    </recommendedName>
</protein>
<comment type="caution">
    <text evidence="7">The sequence shown here is derived from an EMBL/GenBank/DDBJ whole genome shotgun (WGS) entry which is preliminary data.</text>
</comment>
<name>A0AAD5T2V4_9FUNG</name>
<feature type="transmembrane region" description="Helical" evidence="6">
    <location>
        <begin position="214"/>
        <end position="234"/>
    </location>
</feature>
<evidence type="ECO:0000313" key="7">
    <source>
        <dbReference type="EMBL" id="KAJ3127125.1"/>
    </source>
</evidence>
<evidence type="ECO:0000256" key="5">
    <source>
        <dbReference type="ARBA" id="ARBA00023136"/>
    </source>
</evidence>
<evidence type="ECO:0008006" key="9">
    <source>
        <dbReference type="Google" id="ProtNLM"/>
    </source>
</evidence>
<dbReference type="Proteomes" id="UP001211907">
    <property type="component" value="Unassembled WGS sequence"/>
</dbReference>
<gene>
    <name evidence="7" type="ORF">HK100_009914</name>
</gene>
<accession>A0AAD5T2V4</accession>
<comment type="subcellular location">
    <subcellularLocation>
        <location evidence="1">Membrane</location>
        <topology evidence="1">Multi-pass membrane protein</topology>
    </subcellularLocation>
</comment>
<evidence type="ECO:0000256" key="3">
    <source>
        <dbReference type="ARBA" id="ARBA00022692"/>
    </source>
</evidence>
<keyword evidence="8" id="KW-1185">Reference proteome</keyword>
<comment type="similarity">
    <text evidence="2">Belongs to the TMEM86 family.</text>
</comment>
<evidence type="ECO:0000256" key="1">
    <source>
        <dbReference type="ARBA" id="ARBA00004141"/>
    </source>
</evidence>
<dbReference type="Pfam" id="PF07947">
    <property type="entry name" value="YhhN"/>
    <property type="match status" value="1"/>
</dbReference>
<evidence type="ECO:0000256" key="4">
    <source>
        <dbReference type="ARBA" id="ARBA00022989"/>
    </source>
</evidence>
<dbReference type="PANTHER" id="PTHR31885">
    <property type="entry name" value="GH04784P"/>
    <property type="match status" value="1"/>
</dbReference>
<feature type="transmembrane region" description="Helical" evidence="6">
    <location>
        <begin position="107"/>
        <end position="127"/>
    </location>
</feature>
<dbReference type="PANTHER" id="PTHR31885:SF6">
    <property type="entry name" value="GH04784P"/>
    <property type="match status" value="1"/>
</dbReference>
<dbReference type="InterPro" id="IPR012506">
    <property type="entry name" value="TMEM86B-like"/>
</dbReference>
<keyword evidence="5 6" id="KW-0472">Membrane</keyword>
<dbReference type="GO" id="GO:0016020">
    <property type="term" value="C:membrane"/>
    <property type="evidence" value="ECO:0007669"/>
    <property type="project" value="UniProtKB-SubCell"/>
</dbReference>
<dbReference type="EMBL" id="JADGJH010000527">
    <property type="protein sequence ID" value="KAJ3127125.1"/>
    <property type="molecule type" value="Genomic_DNA"/>
</dbReference>
<evidence type="ECO:0000313" key="8">
    <source>
        <dbReference type="Proteomes" id="UP001211907"/>
    </source>
</evidence>
<feature type="transmembrane region" description="Helical" evidence="6">
    <location>
        <begin position="133"/>
        <end position="153"/>
    </location>
</feature>
<keyword evidence="3 6" id="KW-0812">Transmembrane</keyword>
<keyword evidence="4 6" id="KW-1133">Transmembrane helix</keyword>
<evidence type="ECO:0000256" key="2">
    <source>
        <dbReference type="ARBA" id="ARBA00007375"/>
    </source>
</evidence>
<reference evidence="7" key="1">
    <citation type="submission" date="2020-05" db="EMBL/GenBank/DDBJ databases">
        <title>Phylogenomic resolution of chytrid fungi.</title>
        <authorList>
            <person name="Stajich J.E."/>
            <person name="Amses K."/>
            <person name="Simmons R."/>
            <person name="Seto K."/>
            <person name="Myers J."/>
            <person name="Bonds A."/>
            <person name="Quandt C.A."/>
            <person name="Barry K."/>
            <person name="Liu P."/>
            <person name="Grigoriev I."/>
            <person name="Longcore J.E."/>
            <person name="James T.Y."/>
        </authorList>
    </citation>
    <scope>NUCLEOTIDE SEQUENCE</scope>
    <source>
        <strain evidence="7">JEL0513</strain>
    </source>
</reference>
<evidence type="ECO:0000256" key="6">
    <source>
        <dbReference type="SAM" id="Phobius"/>
    </source>
</evidence>
<dbReference type="GO" id="GO:0016787">
    <property type="term" value="F:hydrolase activity"/>
    <property type="evidence" value="ECO:0007669"/>
    <property type="project" value="TreeGrafter"/>
</dbReference>
<feature type="transmembrane region" description="Helical" evidence="6">
    <location>
        <begin position="191"/>
        <end position="208"/>
    </location>
</feature>
<proteinExistence type="inferred from homology"/>
<organism evidence="7 8">
    <name type="scientific">Physocladia obscura</name>
    <dbReference type="NCBI Taxonomy" id="109957"/>
    <lineage>
        <taxon>Eukaryota</taxon>
        <taxon>Fungi</taxon>
        <taxon>Fungi incertae sedis</taxon>
        <taxon>Chytridiomycota</taxon>
        <taxon>Chytridiomycota incertae sedis</taxon>
        <taxon>Chytridiomycetes</taxon>
        <taxon>Chytridiales</taxon>
        <taxon>Chytriomycetaceae</taxon>
        <taxon>Physocladia</taxon>
    </lineage>
</organism>
<dbReference type="AlphaFoldDB" id="A0AAD5T2V4"/>